<keyword evidence="1" id="KW-0853">WD repeat</keyword>
<gene>
    <name evidence="4" type="ORF">MNEG_5627</name>
</gene>
<dbReference type="OrthoDB" id="361494at2759"/>
<feature type="compositionally biased region" description="Polar residues" evidence="3">
    <location>
        <begin position="32"/>
        <end position="47"/>
    </location>
</feature>
<evidence type="ECO:0000256" key="2">
    <source>
        <dbReference type="ARBA" id="ARBA00022737"/>
    </source>
</evidence>
<dbReference type="SUPFAM" id="SSF50978">
    <property type="entry name" value="WD40 repeat-like"/>
    <property type="match status" value="1"/>
</dbReference>
<evidence type="ECO:0000256" key="3">
    <source>
        <dbReference type="SAM" id="MobiDB-lite"/>
    </source>
</evidence>
<keyword evidence="2" id="KW-0677">Repeat</keyword>
<dbReference type="Proteomes" id="UP000054498">
    <property type="component" value="Unassembled WGS sequence"/>
</dbReference>
<dbReference type="STRING" id="145388.A0A0D2N9K6"/>
<dbReference type="InterPro" id="IPR050459">
    <property type="entry name" value="WD_repeat_RBAP46/RBAP48/MSI1"/>
</dbReference>
<dbReference type="InterPro" id="IPR036322">
    <property type="entry name" value="WD40_repeat_dom_sf"/>
</dbReference>
<dbReference type="InterPro" id="IPR001680">
    <property type="entry name" value="WD40_rpt"/>
</dbReference>
<sequence>MPGSDDIIATTSDCGDVFLFSRAAQRRRLGLSASTANGGSREQQQGRQWRGMGAAASTGDEPMHDAEAEAGASGEDEGAGEEQEVSDDGLEGSAEGFNPDCVLEGRSGGGFGLCWDPGPGGRTLLAAGSGASGCSGGGAVRGGVVCVWDTGRAAEGAARLAPLATLPSGHAAASGANDVTCGPDGGGAFATAGDDGAVRLHDWRQGGSGGGGSGGGGSALLFQCSRGEALDCLQWEPRPGSHLIAAGGGEGALYVVDTRRPGHALLARRQHAGAVAQVEWAASLSLCEGLAWNPERPWMVASLGRAPMEVPIEDGSDGDGGGDRDGGGGGKSKLTEAPVLQLWEPLALSVGLGKVR</sequence>
<dbReference type="EMBL" id="KK101073">
    <property type="protein sequence ID" value="KIZ02331.1"/>
    <property type="molecule type" value="Genomic_DNA"/>
</dbReference>
<organism evidence="4 5">
    <name type="scientific">Monoraphidium neglectum</name>
    <dbReference type="NCBI Taxonomy" id="145388"/>
    <lineage>
        <taxon>Eukaryota</taxon>
        <taxon>Viridiplantae</taxon>
        <taxon>Chlorophyta</taxon>
        <taxon>core chlorophytes</taxon>
        <taxon>Chlorophyceae</taxon>
        <taxon>CS clade</taxon>
        <taxon>Sphaeropleales</taxon>
        <taxon>Selenastraceae</taxon>
        <taxon>Monoraphidium</taxon>
    </lineage>
</organism>
<dbReference type="PANTHER" id="PTHR22850">
    <property type="entry name" value="WD40 REPEAT FAMILY"/>
    <property type="match status" value="1"/>
</dbReference>
<dbReference type="InterPro" id="IPR015943">
    <property type="entry name" value="WD40/YVTN_repeat-like_dom_sf"/>
</dbReference>
<name>A0A0D2N9K6_9CHLO</name>
<dbReference type="AlphaFoldDB" id="A0A0D2N9K6"/>
<reference evidence="4 5" key="1">
    <citation type="journal article" date="2013" name="BMC Genomics">
        <title>Reconstruction of the lipid metabolism for the microalga Monoraphidium neglectum from its genome sequence reveals characteristics suitable for biofuel production.</title>
        <authorList>
            <person name="Bogen C."/>
            <person name="Al-Dilaimi A."/>
            <person name="Albersmeier A."/>
            <person name="Wichmann J."/>
            <person name="Grundmann M."/>
            <person name="Rupp O."/>
            <person name="Lauersen K.J."/>
            <person name="Blifernez-Klassen O."/>
            <person name="Kalinowski J."/>
            <person name="Goesmann A."/>
            <person name="Mussgnug J.H."/>
            <person name="Kruse O."/>
        </authorList>
    </citation>
    <scope>NUCLEOTIDE SEQUENCE [LARGE SCALE GENOMIC DNA]</scope>
    <source>
        <strain evidence="4 5">SAG 48.87</strain>
    </source>
</reference>
<keyword evidence="5" id="KW-1185">Reference proteome</keyword>
<dbReference type="KEGG" id="mng:MNEG_5627"/>
<feature type="compositionally biased region" description="Acidic residues" evidence="3">
    <location>
        <begin position="74"/>
        <end position="90"/>
    </location>
</feature>
<feature type="region of interest" description="Disordered" evidence="3">
    <location>
        <begin position="309"/>
        <end position="336"/>
    </location>
</feature>
<dbReference type="SMART" id="SM00320">
    <property type="entry name" value="WD40"/>
    <property type="match status" value="3"/>
</dbReference>
<evidence type="ECO:0000256" key="1">
    <source>
        <dbReference type="ARBA" id="ARBA00022574"/>
    </source>
</evidence>
<evidence type="ECO:0000313" key="4">
    <source>
        <dbReference type="EMBL" id="KIZ02331.1"/>
    </source>
</evidence>
<dbReference type="GeneID" id="25738504"/>
<feature type="region of interest" description="Disordered" evidence="3">
    <location>
        <begin position="30"/>
        <end position="101"/>
    </location>
</feature>
<protein>
    <submittedName>
        <fullName evidence="4">Uncharacterized protein</fullName>
    </submittedName>
</protein>
<dbReference type="RefSeq" id="XP_013901350.1">
    <property type="nucleotide sequence ID" value="XM_014045896.1"/>
</dbReference>
<accession>A0A0D2N9K6</accession>
<proteinExistence type="predicted"/>
<evidence type="ECO:0000313" key="5">
    <source>
        <dbReference type="Proteomes" id="UP000054498"/>
    </source>
</evidence>
<dbReference type="Gene3D" id="2.130.10.10">
    <property type="entry name" value="YVTN repeat-like/Quinoprotein amine dehydrogenase"/>
    <property type="match status" value="1"/>
</dbReference>